<dbReference type="EnsemblMetazoa" id="AQUA009445-RA">
    <property type="protein sequence ID" value="AQUA009445-PA"/>
    <property type="gene ID" value="AQUA009445"/>
</dbReference>
<keyword evidence="18" id="KW-0449">Lipoprotein</keyword>
<dbReference type="InterPro" id="IPR045357">
    <property type="entry name" value="Aminopeptidase_N-like_N"/>
</dbReference>
<dbReference type="Pfam" id="PF11838">
    <property type="entry name" value="ERAP1_C"/>
    <property type="match status" value="1"/>
</dbReference>
<evidence type="ECO:0000256" key="22">
    <source>
        <dbReference type="PIRSR" id="PIRSR634016-4"/>
    </source>
</evidence>
<dbReference type="GO" id="GO:0016285">
    <property type="term" value="F:alanyl aminopeptidase activity"/>
    <property type="evidence" value="ECO:0007669"/>
    <property type="project" value="UniProtKB-EC"/>
</dbReference>
<evidence type="ECO:0000256" key="24">
    <source>
        <dbReference type="SAM" id="SignalP"/>
    </source>
</evidence>
<dbReference type="GO" id="GO:0098552">
    <property type="term" value="C:side of membrane"/>
    <property type="evidence" value="ECO:0007669"/>
    <property type="project" value="UniProtKB-KW"/>
</dbReference>
<dbReference type="Gene3D" id="1.10.390.10">
    <property type="entry name" value="Neutral Protease Domain 2"/>
    <property type="match status" value="1"/>
</dbReference>
<dbReference type="Proteomes" id="UP000076407">
    <property type="component" value="Unassembled WGS sequence"/>
</dbReference>
<dbReference type="CDD" id="cd09601">
    <property type="entry name" value="M1_APN-Q_like"/>
    <property type="match status" value="1"/>
</dbReference>
<evidence type="ECO:0000259" key="27">
    <source>
        <dbReference type="Pfam" id="PF17900"/>
    </source>
</evidence>
<keyword evidence="14" id="KW-0482">Metalloprotease</keyword>
<keyword evidence="17" id="KW-0325">Glycoprotein</keyword>
<feature type="domain" description="ERAP1-like C-terminal" evidence="26">
    <location>
        <begin position="591"/>
        <end position="905"/>
    </location>
</feature>
<evidence type="ECO:0000256" key="13">
    <source>
        <dbReference type="ARBA" id="ARBA00022833"/>
    </source>
</evidence>
<dbReference type="InterPro" id="IPR014782">
    <property type="entry name" value="Peptidase_M1_dom"/>
</dbReference>
<feature type="binding site" evidence="21">
    <location>
        <position position="357"/>
    </location>
    <ligand>
        <name>Zn(2+)</name>
        <dbReference type="ChEBI" id="CHEBI:29105"/>
        <note>catalytic</note>
    </ligand>
</feature>
<dbReference type="STRING" id="34691.A0A182XHW8"/>
<dbReference type="FunFam" id="1.10.390.10:FF:000013">
    <property type="entry name" value="Aminopeptidase N"/>
    <property type="match status" value="1"/>
</dbReference>
<evidence type="ECO:0000256" key="23">
    <source>
        <dbReference type="SAM" id="MobiDB-lite"/>
    </source>
</evidence>
<dbReference type="AlphaFoldDB" id="A0A182XHW8"/>
<dbReference type="SUPFAM" id="SSF55486">
    <property type="entry name" value="Metalloproteases ('zincins'), catalytic domain"/>
    <property type="match status" value="1"/>
</dbReference>
<dbReference type="InterPro" id="IPR034016">
    <property type="entry name" value="M1_APN-typ"/>
</dbReference>
<feature type="binding site" evidence="21">
    <location>
        <position position="376"/>
    </location>
    <ligand>
        <name>Zn(2+)</name>
        <dbReference type="ChEBI" id="CHEBI:29105"/>
        <note>catalytic</note>
    </ligand>
</feature>
<keyword evidence="9" id="KW-0645">Protease</keyword>
<evidence type="ECO:0000256" key="6">
    <source>
        <dbReference type="ARBA" id="ARBA00022438"/>
    </source>
</evidence>
<evidence type="ECO:0000259" key="25">
    <source>
        <dbReference type="Pfam" id="PF01433"/>
    </source>
</evidence>
<dbReference type="FunFam" id="2.60.40.1910:FF:000008">
    <property type="entry name" value="Aminopeptidase"/>
    <property type="match status" value="1"/>
</dbReference>
<dbReference type="GO" id="GO:0070006">
    <property type="term" value="F:metalloaminopeptidase activity"/>
    <property type="evidence" value="ECO:0007669"/>
    <property type="project" value="TreeGrafter"/>
</dbReference>
<dbReference type="GO" id="GO:0005737">
    <property type="term" value="C:cytoplasm"/>
    <property type="evidence" value="ECO:0007669"/>
    <property type="project" value="TreeGrafter"/>
</dbReference>
<comment type="catalytic activity">
    <reaction evidence="1">
        <text>Release of an N-terminal amino acid, Xaa-|-Yaa- from a peptide, amide or arylamide. Xaa is preferably Ala, but may be most amino acids including Pro (slow action). When a terminal hydrophobic residue is followed by a prolyl residue, the two may be released as an intact Xaa-Pro dipeptide.</text>
        <dbReference type="EC" id="3.4.11.2"/>
    </reaction>
</comment>
<evidence type="ECO:0000256" key="16">
    <source>
        <dbReference type="ARBA" id="ARBA00023157"/>
    </source>
</evidence>
<protein>
    <recommendedName>
        <fullName evidence="5">Aminopeptidase N</fullName>
        <ecNumber evidence="4">3.4.11.2</ecNumber>
    </recommendedName>
    <alternativeName>
        <fullName evidence="19">Microsomal aminopeptidase</fullName>
    </alternativeName>
</protein>
<dbReference type="GO" id="GO:0006508">
    <property type="term" value="P:proteolysis"/>
    <property type="evidence" value="ECO:0007669"/>
    <property type="project" value="UniProtKB-KW"/>
</dbReference>
<dbReference type="PANTHER" id="PTHR11533:SF290">
    <property type="entry name" value="AMINOPEPTIDASE"/>
    <property type="match status" value="1"/>
</dbReference>
<evidence type="ECO:0000313" key="28">
    <source>
        <dbReference type="EnsemblMetazoa" id="AQUA009445-PA"/>
    </source>
</evidence>
<dbReference type="Pfam" id="PF01433">
    <property type="entry name" value="Peptidase_M1"/>
    <property type="match status" value="1"/>
</dbReference>
<dbReference type="GO" id="GO:0008270">
    <property type="term" value="F:zinc ion binding"/>
    <property type="evidence" value="ECO:0007669"/>
    <property type="project" value="InterPro"/>
</dbReference>
<keyword evidence="10 21" id="KW-0479">Metal-binding</keyword>
<evidence type="ECO:0000256" key="8">
    <source>
        <dbReference type="ARBA" id="ARBA00022622"/>
    </source>
</evidence>
<dbReference type="InterPro" id="IPR050344">
    <property type="entry name" value="Peptidase_M1_aminopeptidases"/>
</dbReference>
<dbReference type="GO" id="GO:0005615">
    <property type="term" value="C:extracellular space"/>
    <property type="evidence" value="ECO:0007669"/>
    <property type="project" value="TreeGrafter"/>
</dbReference>
<dbReference type="VEuPathDB" id="VectorBase:AQUA009445"/>
<feature type="domain" description="Aminopeptidase N-like N-terminal" evidence="27">
    <location>
        <begin position="48"/>
        <end position="246"/>
    </location>
</feature>
<evidence type="ECO:0000256" key="15">
    <source>
        <dbReference type="ARBA" id="ARBA00023136"/>
    </source>
</evidence>
<feature type="signal peptide" evidence="24">
    <location>
        <begin position="1"/>
        <end position="33"/>
    </location>
</feature>
<keyword evidence="8" id="KW-0336">GPI-anchor</keyword>
<feature type="domain" description="Peptidase M1 membrane alanine aminopeptidase" evidence="25">
    <location>
        <begin position="283"/>
        <end position="487"/>
    </location>
</feature>
<dbReference type="GO" id="GO:0042277">
    <property type="term" value="F:peptide binding"/>
    <property type="evidence" value="ECO:0007669"/>
    <property type="project" value="TreeGrafter"/>
</dbReference>
<evidence type="ECO:0000259" key="26">
    <source>
        <dbReference type="Pfam" id="PF11838"/>
    </source>
</evidence>
<comment type="cofactor">
    <cofactor evidence="21">
        <name>Zn(2+)</name>
        <dbReference type="ChEBI" id="CHEBI:29105"/>
    </cofactor>
    <text evidence="21">Binds 1 zinc ion per subunit.</text>
</comment>
<dbReference type="Pfam" id="PF17900">
    <property type="entry name" value="Peptidase_M1_N"/>
    <property type="match status" value="1"/>
</dbReference>
<feature type="binding site" evidence="21">
    <location>
        <position position="353"/>
    </location>
    <ligand>
        <name>Zn(2+)</name>
        <dbReference type="ChEBI" id="CHEBI:29105"/>
        <note>catalytic</note>
    </ligand>
</feature>
<feature type="chain" id="PRO_5008142935" description="Aminopeptidase N" evidence="24">
    <location>
        <begin position="34"/>
        <end position="1057"/>
    </location>
</feature>
<evidence type="ECO:0000256" key="11">
    <source>
        <dbReference type="ARBA" id="ARBA00022729"/>
    </source>
</evidence>
<evidence type="ECO:0000256" key="4">
    <source>
        <dbReference type="ARBA" id="ARBA00012564"/>
    </source>
</evidence>
<evidence type="ECO:0000256" key="14">
    <source>
        <dbReference type="ARBA" id="ARBA00023049"/>
    </source>
</evidence>
<organism evidence="28 29">
    <name type="scientific">Anopheles quadriannulatus</name>
    <name type="common">Mosquito</name>
    <dbReference type="NCBI Taxonomy" id="34691"/>
    <lineage>
        <taxon>Eukaryota</taxon>
        <taxon>Metazoa</taxon>
        <taxon>Ecdysozoa</taxon>
        <taxon>Arthropoda</taxon>
        <taxon>Hexapoda</taxon>
        <taxon>Insecta</taxon>
        <taxon>Pterygota</taxon>
        <taxon>Neoptera</taxon>
        <taxon>Endopterygota</taxon>
        <taxon>Diptera</taxon>
        <taxon>Nematocera</taxon>
        <taxon>Culicoidea</taxon>
        <taxon>Culicidae</taxon>
        <taxon>Anophelinae</taxon>
        <taxon>Anopheles</taxon>
    </lineage>
</organism>
<sequence>MGWPQERKSAKSLFVQLFLQFFLLLSVLTNSAAQDEQLNYRLPNNTYPLRYNIELTTRIHDSTIGDDRFRFEGKVTIQLKTAGDADTDNVTLNYRRINITRVKLWYNDQDGWENILLDDELSFTLDSTREFLTVHSPKPLNGTYFLEIKYNGTLREDNGGFYRSSYSDSDGNVQWLATTQFSPTDARHVFPCYDEPGIRAPIALRVIHGKSYSVLSNTIPIDVRESILAGMSITTFPDTPKMPSYLLGIIVSDFKEVSLPNFTAQSAFIRATALTTPVANFILEAGFKILQYLEEFLETPYILPKLYHVAIPDFSPGAMENYGLITYKEENFMFDPDTSPMKQKKKIASIVGHEIGHHYFGNYVSPAWWSYLWMKEGFARFFEYTAAQIAFPELTIGKMYTVDKTHNVFQLDALGSTRPMTFYVNSQVEISNIFDDIAYDKGGAVLLMLYHAFGKEPFRQAMVNFLHVNALQAGTPEKFAQSMQQTMFSSIPPTDPPFNALSLLKSWTEQAGYPILYVSRSDDNCLLRIEQERFLLKSTDASNATSTWIIPYNFATETQPNFDDTTATGWIVDKYHVINPTADHSWTCDSWIVFNKQQTGYYRVNYDDQLWLLIVKALVQNGTIIHESNRAQLIDDALNIARAGKLAYAIPLQLLRYLSKENDYLPWAALDRNLVVLDNLMRGTDSYDDWHKYCSEFIEPSYIEMGMATQPQDTLTQRMTREIVINWACKVGSEACINSTRLMVAEIAETPAKDAEPDLREAIYCNGLRYSAATVFDSIWRKMQQSQDQLYRSELIRSLGCAENAELITKYLQSTIDTDNSTYFNQERERVFIAVFKNSLLGLEMAMNFLRENSDRVNELYNKGNFGGRAINSIIRTMAQQITSEAMQTKFQTLTAELHEKGFLRESDMLQALEYSSENLKWIEEKSVQITAWLDEQYRPTTTALPSTTVTTNQTPPPVTTTSTVASPSSTTVTTYSYVSTPSNATVTTTSTVYTFSTSENVTTSSTVFVNLTTTSMPEADNLHSNHAARANMCDCCLMLLGVFALVAYHRFETLVL</sequence>
<dbReference type="SUPFAM" id="SSF63737">
    <property type="entry name" value="Leukotriene A4 hydrolase N-terminal domain"/>
    <property type="match status" value="1"/>
</dbReference>
<evidence type="ECO:0000256" key="17">
    <source>
        <dbReference type="ARBA" id="ARBA00023180"/>
    </source>
</evidence>
<name>A0A182XHW8_ANOQN</name>
<feature type="region of interest" description="Disordered" evidence="23">
    <location>
        <begin position="946"/>
        <end position="966"/>
    </location>
</feature>
<reference evidence="28" key="1">
    <citation type="submission" date="2020-05" db="UniProtKB">
        <authorList>
            <consortium name="EnsemblMetazoa"/>
        </authorList>
    </citation>
    <scope>IDENTIFICATION</scope>
    <source>
        <strain evidence="28">SANGQUA</strain>
    </source>
</reference>
<dbReference type="GO" id="GO:0005886">
    <property type="term" value="C:plasma membrane"/>
    <property type="evidence" value="ECO:0007669"/>
    <property type="project" value="UniProtKB-SubCell"/>
</dbReference>
<dbReference type="InterPro" id="IPR001930">
    <property type="entry name" value="Peptidase_M1"/>
</dbReference>
<dbReference type="Gene3D" id="1.25.50.20">
    <property type="match status" value="1"/>
</dbReference>
<dbReference type="Gene3D" id="2.60.40.1730">
    <property type="entry name" value="tricorn interacting facor f3 domain"/>
    <property type="match status" value="1"/>
</dbReference>
<dbReference type="PRINTS" id="PR00756">
    <property type="entry name" value="ALADIPTASE"/>
</dbReference>
<evidence type="ECO:0000256" key="21">
    <source>
        <dbReference type="PIRSR" id="PIRSR634016-3"/>
    </source>
</evidence>
<dbReference type="InterPro" id="IPR024571">
    <property type="entry name" value="ERAP1-like_C_dom"/>
</dbReference>
<evidence type="ECO:0000313" key="29">
    <source>
        <dbReference type="Proteomes" id="UP000076407"/>
    </source>
</evidence>
<comment type="subcellular location">
    <subcellularLocation>
        <location evidence="2">Cell membrane</location>
        <topology evidence="2">Lipid-anchor</topology>
        <topology evidence="2">GPI-anchor</topology>
    </subcellularLocation>
</comment>
<dbReference type="PANTHER" id="PTHR11533">
    <property type="entry name" value="PROTEASE M1 ZINC METALLOPROTEASE"/>
    <property type="match status" value="1"/>
</dbReference>
<comment type="similarity">
    <text evidence="3">Belongs to the peptidase M1 family.</text>
</comment>
<evidence type="ECO:0000256" key="9">
    <source>
        <dbReference type="ARBA" id="ARBA00022670"/>
    </source>
</evidence>
<dbReference type="InterPro" id="IPR027268">
    <property type="entry name" value="Peptidase_M4/M1_CTD_sf"/>
</dbReference>
<keyword evidence="15" id="KW-0472">Membrane</keyword>
<evidence type="ECO:0000256" key="20">
    <source>
        <dbReference type="PIRSR" id="PIRSR634016-1"/>
    </source>
</evidence>
<keyword evidence="13 21" id="KW-0862">Zinc</keyword>
<feature type="site" description="Transition state stabilizer" evidence="22">
    <location>
        <position position="439"/>
    </location>
</feature>
<keyword evidence="7" id="KW-1003">Cell membrane</keyword>
<evidence type="ECO:0000256" key="12">
    <source>
        <dbReference type="ARBA" id="ARBA00022801"/>
    </source>
</evidence>
<keyword evidence="16" id="KW-1015">Disulfide bond</keyword>
<keyword evidence="6" id="KW-0031">Aminopeptidase</keyword>
<evidence type="ECO:0000256" key="10">
    <source>
        <dbReference type="ARBA" id="ARBA00022723"/>
    </source>
</evidence>
<evidence type="ECO:0000256" key="5">
    <source>
        <dbReference type="ARBA" id="ARBA00015611"/>
    </source>
</evidence>
<dbReference type="Gene3D" id="2.60.40.1910">
    <property type="match status" value="1"/>
</dbReference>
<dbReference type="GO" id="GO:0043171">
    <property type="term" value="P:peptide catabolic process"/>
    <property type="evidence" value="ECO:0007669"/>
    <property type="project" value="TreeGrafter"/>
</dbReference>
<evidence type="ECO:0000256" key="1">
    <source>
        <dbReference type="ARBA" id="ARBA00000098"/>
    </source>
</evidence>
<keyword evidence="11 24" id="KW-0732">Signal</keyword>
<accession>A0A182XHW8</accession>
<keyword evidence="12" id="KW-0378">Hydrolase</keyword>
<evidence type="ECO:0000256" key="2">
    <source>
        <dbReference type="ARBA" id="ARBA00004609"/>
    </source>
</evidence>
<evidence type="ECO:0000256" key="18">
    <source>
        <dbReference type="ARBA" id="ARBA00023288"/>
    </source>
</evidence>
<dbReference type="InterPro" id="IPR042097">
    <property type="entry name" value="Aminopeptidase_N-like_N_sf"/>
</dbReference>
<dbReference type="FunFam" id="1.25.50.20:FF:000001">
    <property type="entry name" value="Aminopeptidase"/>
    <property type="match status" value="1"/>
</dbReference>
<evidence type="ECO:0000256" key="19">
    <source>
        <dbReference type="ARBA" id="ARBA00042613"/>
    </source>
</evidence>
<evidence type="ECO:0000256" key="3">
    <source>
        <dbReference type="ARBA" id="ARBA00010136"/>
    </source>
</evidence>
<proteinExistence type="inferred from homology"/>
<dbReference type="EC" id="3.4.11.2" evidence="4"/>
<feature type="active site" description="Proton acceptor" evidence="20">
    <location>
        <position position="354"/>
    </location>
</feature>
<evidence type="ECO:0000256" key="7">
    <source>
        <dbReference type="ARBA" id="ARBA00022475"/>
    </source>
</evidence>
<keyword evidence="29" id="KW-1185">Reference proteome</keyword>